<dbReference type="AlphaFoldDB" id="T1BQU5"/>
<dbReference type="GO" id="GO:0005524">
    <property type="term" value="F:ATP binding"/>
    <property type="evidence" value="ECO:0007669"/>
    <property type="project" value="UniProtKB-KW"/>
</dbReference>
<reference evidence="4" key="1">
    <citation type="submission" date="2013-08" db="EMBL/GenBank/DDBJ databases">
        <authorList>
            <person name="Mendez C."/>
            <person name="Richter M."/>
            <person name="Ferrer M."/>
            <person name="Sanchez J."/>
        </authorList>
    </citation>
    <scope>NUCLEOTIDE SEQUENCE</scope>
</reference>
<comment type="caution">
    <text evidence="4">The sequence shown here is derived from an EMBL/GenBank/DDBJ whole genome shotgun (WGS) entry which is preliminary data.</text>
</comment>
<dbReference type="GO" id="GO:0006281">
    <property type="term" value="P:DNA repair"/>
    <property type="evidence" value="ECO:0007669"/>
    <property type="project" value="InterPro"/>
</dbReference>
<protein>
    <submittedName>
        <fullName evidence="4">DNA repair and recombination protein RadB</fullName>
    </submittedName>
</protein>
<dbReference type="Gene3D" id="3.40.50.300">
    <property type="entry name" value="P-loop containing nucleotide triphosphate hydrolases"/>
    <property type="match status" value="1"/>
</dbReference>
<proteinExistence type="predicted"/>
<keyword evidence="2" id="KW-0067">ATP-binding</keyword>
<dbReference type="GO" id="GO:0140664">
    <property type="term" value="F:ATP-dependent DNA damage sensor activity"/>
    <property type="evidence" value="ECO:0007669"/>
    <property type="project" value="InterPro"/>
</dbReference>
<sequence length="170" mass="18437">MFYIDTEGVSADRLTATAGEDWEAVLTRLLLSSPKSLEEQGRAVATACALTREGKRPVGLIVLDSATHYYRLARPDAVEDEARQALSLQIADLVATALGVGVPVLFTNQVYRSMREGTIEPLGGSFLNHAAKTILRFDRGSGDRRRAVLLKHRSLPEGSAEFRITPSGVA</sequence>
<gene>
    <name evidence="4" type="ORF">B1B_03910</name>
</gene>
<keyword evidence="1" id="KW-0547">Nucleotide-binding</keyword>
<evidence type="ECO:0000259" key="3">
    <source>
        <dbReference type="PROSITE" id="PS50162"/>
    </source>
</evidence>
<dbReference type="Pfam" id="PF08423">
    <property type="entry name" value="Rad51"/>
    <property type="match status" value="1"/>
</dbReference>
<dbReference type="GO" id="GO:0003677">
    <property type="term" value="F:DNA binding"/>
    <property type="evidence" value="ECO:0007669"/>
    <property type="project" value="InterPro"/>
</dbReference>
<dbReference type="InterPro" id="IPR013632">
    <property type="entry name" value="Rad51_C"/>
</dbReference>
<dbReference type="InterPro" id="IPR027417">
    <property type="entry name" value="P-loop_NTPase"/>
</dbReference>
<organism evidence="4">
    <name type="scientific">mine drainage metagenome</name>
    <dbReference type="NCBI Taxonomy" id="410659"/>
    <lineage>
        <taxon>unclassified sequences</taxon>
        <taxon>metagenomes</taxon>
        <taxon>ecological metagenomes</taxon>
    </lineage>
</organism>
<dbReference type="EMBL" id="AUZY01002430">
    <property type="protein sequence ID" value="EQD72232.1"/>
    <property type="molecule type" value="Genomic_DNA"/>
</dbReference>
<evidence type="ECO:0000313" key="4">
    <source>
        <dbReference type="EMBL" id="EQD72232.1"/>
    </source>
</evidence>
<evidence type="ECO:0000256" key="1">
    <source>
        <dbReference type="ARBA" id="ARBA00022741"/>
    </source>
</evidence>
<dbReference type="PROSITE" id="PS50162">
    <property type="entry name" value="RECA_2"/>
    <property type="match status" value="1"/>
</dbReference>
<reference evidence="4" key="2">
    <citation type="journal article" date="2014" name="ISME J.">
        <title>Microbial stratification in low pH oxic and suboxic macroscopic growths along an acid mine drainage.</title>
        <authorList>
            <person name="Mendez-Garcia C."/>
            <person name="Mesa V."/>
            <person name="Sprenger R.R."/>
            <person name="Richter M."/>
            <person name="Diez M.S."/>
            <person name="Solano J."/>
            <person name="Bargiela R."/>
            <person name="Golyshina O.V."/>
            <person name="Manteca A."/>
            <person name="Ramos J.L."/>
            <person name="Gallego J.R."/>
            <person name="Llorente I."/>
            <person name="Martins Dos Santos V.A."/>
            <person name="Jensen O.N."/>
            <person name="Pelaez A.I."/>
            <person name="Sanchez J."/>
            <person name="Ferrer M."/>
        </authorList>
    </citation>
    <scope>NUCLEOTIDE SEQUENCE</scope>
</reference>
<dbReference type="InterPro" id="IPR020588">
    <property type="entry name" value="RecA_ATP-bd"/>
</dbReference>
<dbReference type="PANTHER" id="PTHR22942">
    <property type="entry name" value="RECA/RAD51/RADA DNA STRAND-PAIRING FAMILY MEMBER"/>
    <property type="match status" value="1"/>
</dbReference>
<evidence type="ECO:0000256" key="2">
    <source>
        <dbReference type="ARBA" id="ARBA00022840"/>
    </source>
</evidence>
<dbReference type="PANTHER" id="PTHR22942:SF47">
    <property type="entry name" value="DNA REPAIR AND RECOMBINATION PROTEIN RADB"/>
    <property type="match status" value="1"/>
</dbReference>
<accession>T1BQU5</accession>
<name>T1BQU5_9ZZZZ</name>
<dbReference type="SUPFAM" id="SSF52540">
    <property type="entry name" value="P-loop containing nucleoside triphosphate hydrolases"/>
    <property type="match status" value="1"/>
</dbReference>
<feature type="domain" description="RecA family profile 1" evidence="3">
    <location>
        <begin position="1"/>
        <end position="110"/>
    </location>
</feature>